<keyword evidence="9" id="KW-0677">Repeat</keyword>
<evidence type="ECO:0000256" key="7">
    <source>
        <dbReference type="ARBA" id="ARBA00022694"/>
    </source>
</evidence>
<evidence type="ECO:0000256" key="20">
    <source>
        <dbReference type="SAM" id="MobiDB-lite"/>
    </source>
</evidence>
<keyword evidence="11" id="KW-0862">Zinc</keyword>
<evidence type="ECO:0000256" key="17">
    <source>
        <dbReference type="ARBA" id="ARBA00048342"/>
    </source>
</evidence>
<comment type="similarity">
    <text evidence="2">Belongs to the Dus family. Dus3 subfamily.</text>
</comment>
<dbReference type="PROSITE" id="PS01136">
    <property type="entry name" value="UPF0034"/>
    <property type="match status" value="1"/>
</dbReference>
<dbReference type="GO" id="GO:0003723">
    <property type="term" value="F:RNA binding"/>
    <property type="evidence" value="ECO:0007669"/>
    <property type="project" value="TreeGrafter"/>
</dbReference>
<keyword evidence="7" id="KW-0819">tRNA processing</keyword>
<feature type="compositionally biased region" description="Basic and acidic residues" evidence="20">
    <location>
        <begin position="180"/>
        <end position="195"/>
    </location>
</feature>
<comment type="catalytic activity">
    <reaction evidence="17">
        <text>a 5,6-dihydrouridine in mRNA + NAD(+) = a uridine in mRNA + NADH + H(+)</text>
        <dbReference type="Rhea" id="RHEA:69851"/>
        <dbReference type="Rhea" id="RHEA-COMP:14658"/>
        <dbReference type="Rhea" id="RHEA-COMP:17789"/>
        <dbReference type="ChEBI" id="CHEBI:15378"/>
        <dbReference type="ChEBI" id="CHEBI:57540"/>
        <dbReference type="ChEBI" id="CHEBI:57945"/>
        <dbReference type="ChEBI" id="CHEBI:65315"/>
        <dbReference type="ChEBI" id="CHEBI:74443"/>
    </reaction>
    <physiologicalReaction direction="right-to-left" evidence="17">
        <dbReference type="Rhea" id="RHEA:69853"/>
    </physiologicalReaction>
</comment>
<keyword evidence="12" id="KW-0521">NADP</keyword>
<dbReference type="Pfam" id="PF01207">
    <property type="entry name" value="Dus"/>
    <property type="match status" value="1"/>
</dbReference>
<evidence type="ECO:0000256" key="15">
    <source>
        <dbReference type="ARBA" id="ARBA00045934"/>
    </source>
</evidence>
<keyword evidence="8" id="KW-0479">Metal-binding</keyword>
<keyword evidence="14" id="KW-0520">NAD</keyword>
<dbReference type="GO" id="GO:0008270">
    <property type="term" value="F:zinc ion binding"/>
    <property type="evidence" value="ECO:0007669"/>
    <property type="project" value="UniProtKB-KW"/>
</dbReference>
<evidence type="ECO:0000256" key="1">
    <source>
        <dbReference type="ARBA" id="ARBA00001917"/>
    </source>
</evidence>
<organism evidence="22 23">
    <name type="scientific">Prototheca wickerhamii</name>
    <dbReference type="NCBI Taxonomy" id="3111"/>
    <lineage>
        <taxon>Eukaryota</taxon>
        <taxon>Viridiplantae</taxon>
        <taxon>Chlorophyta</taxon>
        <taxon>core chlorophytes</taxon>
        <taxon>Trebouxiophyceae</taxon>
        <taxon>Chlorellales</taxon>
        <taxon>Chlorellaceae</taxon>
        <taxon>Prototheca</taxon>
    </lineage>
</organism>
<keyword evidence="10" id="KW-0863">Zinc-finger</keyword>
<evidence type="ECO:0000256" key="18">
    <source>
        <dbReference type="ARBA" id="ARBA00049447"/>
    </source>
</evidence>
<comment type="caution">
    <text evidence="22">The sequence shown here is derived from an EMBL/GenBank/DDBJ whole genome shotgun (WGS) entry which is preliminary data.</text>
</comment>
<dbReference type="InterPro" id="IPR018517">
    <property type="entry name" value="tRNA_hU_synthase_CS"/>
</dbReference>
<dbReference type="GO" id="GO:0102265">
    <property type="term" value="F:tRNA-dihydrouridine47 synthase activity"/>
    <property type="evidence" value="ECO:0007669"/>
    <property type="project" value="UniProtKB-EC"/>
</dbReference>
<evidence type="ECO:0000256" key="2">
    <source>
        <dbReference type="ARBA" id="ARBA00005451"/>
    </source>
</evidence>
<evidence type="ECO:0000259" key="21">
    <source>
        <dbReference type="Pfam" id="PF01207"/>
    </source>
</evidence>
<reference evidence="22" key="1">
    <citation type="submission" date="2021-01" db="EMBL/GenBank/DDBJ databases">
        <authorList>
            <person name="Eckstrom K.M.E."/>
        </authorList>
    </citation>
    <scope>NUCLEOTIDE SEQUENCE</scope>
    <source>
        <strain evidence="22">UVCC 0001</strain>
    </source>
</reference>
<evidence type="ECO:0000256" key="9">
    <source>
        <dbReference type="ARBA" id="ARBA00022737"/>
    </source>
</evidence>
<dbReference type="InterPro" id="IPR035587">
    <property type="entry name" value="DUS-like_FMN-bd"/>
</dbReference>
<keyword evidence="4" id="KW-0285">Flavoprotein</keyword>
<dbReference type="InterPro" id="IPR013785">
    <property type="entry name" value="Aldolase_TIM"/>
</dbReference>
<evidence type="ECO:0000256" key="19">
    <source>
        <dbReference type="ARBA" id="ARBA00049513"/>
    </source>
</evidence>
<evidence type="ECO:0000256" key="10">
    <source>
        <dbReference type="ARBA" id="ARBA00022771"/>
    </source>
</evidence>
<dbReference type="CDD" id="cd02801">
    <property type="entry name" value="DUS_like_FMN"/>
    <property type="match status" value="1"/>
</dbReference>
<sequence>MVTAEDRISRGEAPVKAEYIRESEIRVYVPQAYLATKPADLPGECPFQSAETCPYGITCRWARSHQNPDPLTREFLHSSPVPSTPPQEVAPGPVGQAQDAVAAVTTAGDAPASSPEPLGLWRNDGTIPRGQIKLMPPAETIVPNVNFLDKGVQQQLFHRRYDFSGSDAVLAELGLRNSQAHRDRPSEAKKPRRAPDAANLPGEPVAEPRGEGAPESAPAEPPAEPAPYQETPVHARERRSIDFRDKLYLAPLTTVGNLPFRRLAVRLGADVTCGEMALATNLLQGQPSEWALLKRHPEERCFGAQLCGGYPDAMARCAELIQRETELDFVDVNFGCPIDVVCQKGAGSACLLKPARMEQIVRSMSRVLDCPVTFKTRKAYHDGQDIAHEFVPQAGAWGASAVVLHGRTRKGRYSRPADWPYIQSTAGAERPAPLQVIGNGDIMSWQDHYRHLEESEGRLATTYIARGALIKPWIFTEIKERRDWDISASERLDLLRQYCSFGLEHWGSDGRGVEATRRFLLEWLSFQHRYIPIALLEVLPQRMDQRPPLFVGRSDLETLLASDHPADWGFTFTPKHKANAYARRQEAPGAGREEAQENG</sequence>
<comment type="catalytic activity">
    <reaction evidence="16">
        <text>5,6-dihydrouridine(47) in tRNA + NAD(+) = uridine(47) in tRNA + NADH + H(+)</text>
        <dbReference type="Rhea" id="RHEA:53364"/>
        <dbReference type="Rhea" id="RHEA-COMP:13539"/>
        <dbReference type="Rhea" id="RHEA-COMP:13540"/>
        <dbReference type="ChEBI" id="CHEBI:15378"/>
        <dbReference type="ChEBI" id="CHEBI:57540"/>
        <dbReference type="ChEBI" id="CHEBI:57945"/>
        <dbReference type="ChEBI" id="CHEBI:65315"/>
        <dbReference type="ChEBI" id="CHEBI:74443"/>
        <dbReference type="EC" id="1.3.1.89"/>
    </reaction>
    <physiologicalReaction direction="right-to-left" evidence="16">
        <dbReference type="Rhea" id="RHEA:53366"/>
    </physiologicalReaction>
</comment>
<dbReference type="SUPFAM" id="SSF51395">
    <property type="entry name" value="FMN-linked oxidoreductases"/>
    <property type="match status" value="1"/>
</dbReference>
<name>A0AAD9MGY4_PROWI</name>
<keyword evidence="5" id="KW-0288">FMN</keyword>
<keyword evidence="13" id="KW-0560">Oxidoreductase</keyword>
<dbReference type="Proteomes" id="UP001255856">
    <property type="component" value="Unassembled WGS sequence"/>
</dbReference>
<comment type="function">
    <text evidence="15">Catalyzes the synthesis of dihydrouridine, a modified base found in the D-loop of most tRNAs. Specifically modifies U47 in cytoplasmic tRNAs. Catalyzes the synthesis of dihydrouridine in some mRNAs, thereby affecting their translation.</text>
</comment>
<dbReference type="EMBL" id="JASFZW010000012">
    <property type="protein sequence ID" value="KAK2076007.1"/>
    <property type="molecule type" value="Genomic_DNA"/>
</dbReference>
<evidence type="ECO:0000313" key="22">
    <source>
        <dbReference type="EMBL" id="KAK2076007.1"/>
    </source>
</evidence>
<proteinExistence type="inferred from homology"/>
<evidence type="ECO:0000256" key="4">
    <source>
        <dbReference type="ARBA" id="ARBA00022630"/>
    </source>
</evidence>
<comment type="catalytic activity">
    <reaction evidence="19">
        <text>5,6-dihydrouridine(47) in tRNA + NADP(+) = uridine(47) in tRNA + NADPH + H(+)</text>
        <dbReference type="Rhea" id="RHEA:53360"/>
        <dbReference type="Rhea" id="RHEA-COMP:13539"/>
        <dbReference type="Rhea" id="RHEA-COMP:13540"/>
        <dbReference type="ChEBI" id="CHEBI:15378"/>
        <dbReference type="ChEBI" id="CHEBI:57783"/>
        <dbReference type="ChEBI" id="CHEBI:58349"/>
        <dbReference type="ChEBI" id="CHEBI:65315"/>
        <dbReference type="ChEBI" id="CHEBI:74443"/>
        <dbReference type="EC" id="1.3.1.89"/>
    </reaction>
    <physiologicalReaction direction="right-to-left" evidence="19">
        <dbReference type="Rhea" id="RHEA:53362"/>
    </physiologicalReaction>
</comment>
<dbReference type="GO" id="GO:0050660">
    <property type="term" value="F:flavin adenine dinucleotide binding"/>
    <property type="evidence" value="ECO:0007669"/>
    <property type="project" value="InterPro"/>
</dbReference>
<dbReference type="PANTHER" id="PTHR45846">
    <property type="entry name" value="TRNA-DIHYDROURIDINE(47) SYNTHASE [NAD(P)(+)]-LIKE"/>
    <property type="match status" value="1"/>
</dbReference>
<gene>
    <name evidence="22" type="ORF">QBZ16_001343</name>
</gene>
<evidence type="ECO:0000256" key="16">
    <source>
        <dbReference type="ARBA" id="ARBA00048266"/>
    </source>
</evidence>
<keyword evidence="6" id="KW-0507">mRNA processing</keyword>
<dbReference type="FunFam" id="3.20.20.70:FF:000067">
    <property type="entry name" value="tRNA-dihydrouridine(47) synthase [NAD(P)(+)]"/>
    <property type="match status" value="1"/>
</dbReference>
<evidence type="ECO:0000256" key="11">
    <source>
        <dbReference type="ARBA" id="ARBA00022833"/>
    </source>
</evidence>
<dbReference type="PANTHER" id="PTHR45846:SF1">
    <property type="entry name" value="TRNA-DIHYDROURIDINE(47) SYNTHASE [NAD(P)(+)]-LIKE"/>
    <property type="match status" value="1"/>
</dbReference>
<evidence type="ECO:0000256" key="14">
    <source>
        <dbReference type="ARBA" id="ARBA00023027"/>
    </source>
</evidence>
<dbReference type="AlphaFoldDB" id="A0AAD9MGY4"/>
<comment type="cofactor">
    <cofactor evidence="1">
        <name>FMN</name>
        <dbReference type="ChEBI" id="CHEBI:58210"/>
    </cofactor>
</comment>
<protein>
    <recommendedName>
        <fullName evidence="3">tRNA-dihydrouridine(47) synthase [NAD(P)(+)]</fullName>
        <ecNumber evidence="3">1.3.1.89</ecNumber>
    </recommendedName>
</protein>
<dbReference type="Gene3D" id="3.20.20.70">
    <property type="entry name" value="Aldolase class I"/>
    <property type="match status" value="1"/>
</dbReference>
<feature type="domain" description="DUS-like FMN-binding" evidence="21">
    <location>
        <begin position="249"/>
        <end position="490"/>
    </location>
</feature>
<dbReference type="EC" id="1.3.1.89" evidence="3"/>
<evidence type="ECO:0000256" key="13">
    <source>
        <dbReference type="ARBA" id="ARBA00023002"/>
    </source>
</evidence>
<keyword evidence="23" id="KW-1185">Reference proteome</keyword>
<evidence type="ECO:0000256" key="6">
    <source>
        <dbReference type="ARBA" id="ARBA00022664"/>
    </source>
</evidence>
<evidence type="ECO:0000256" key="5">
    <source>
        <dbReference type="ARBA" id="ARBA00022643"/>
    </source>
</evidence>
<accession>A0AAD9MGY4</accession>
<comment type="catalytic activity">
    <reaction evidence="18">
        <text>a 5,6-dihydrouridine in mRNA + NADP(+) = a uridine in mRNA + NADPH + H(+)</text>
        <dbReference type="Rhea" id="RHEA:69855"/>
        <dbReference type="Rhea" id="RHEA-COMP:14658"/>
        <dbReference type="Rhea" id="RHEA-COMP:17789"/>
        <dbReference type="ChEBI" id="CHEBI:15378"/>
        <dbReference type="ChEBI" id="CHEBI:57783"/>
        <dbReference type="ChEBI" id="CHEBI:58349"/>
        <dbReference type="ChEBI" id="CHEBI:65315"/>
        <dbReference type="ChEBI" id="CHEBI:74443"/>
    </reaction>
    <physiologicalReaction direction="right-to-left" evidence="18">
        <dbReference type="Rhea" id="RHEA:69857"/>
    </physiologicalReaction>
</comment>
<evidence type="ECO:0000256" key="3">
    <source>
        <dbReference type="ARBA" id="ARBA00012376"/>
    </source>
</evidence>
<evidence type="ECO:0000313" key="23">
    <source>
        <dbReference type="Proteomes" id="UP001255856"/>
    </source>
</evidence>
<feature type="compositionally biased region" description="Low complexity" evidence="20">
    <location>
        <begin position="92"/>
        <end position="112"/>
    </location>
</feature>
<evidence type="ECO:0000256" key="8">
    <source>
        <dbReference type="ARBA" id="ARBA00022723"/>
    </source>
</evidence>
<feature type="region of interest" description="Disordered" evidence="20">
    <location>
        <begin position="71"/>
        <end position="124"/>
    </location>
</feature>
<feature type="region of interest" description="Disordered" evidence="20">
    <location>
        <begin position="175"/>
        <end position="235"/>
    </location>
</feature>
<dbReference type="GO" id="GO:0006397">
    <property type="term" value="P:mRNA processing"/>
    <property type="evidence" value="ECO:0007669"/>
    <property type="project" value="UniProtKB-KW"/>
</dbReference>
<evidence type="ECO:0000256" key="12">
    <source>
        <dbReference type="ARBA" id="ARBA00022857"/>
    </source>
</evidence>